<protein>
    <submittedName>
        <fullName evidence="1">Uncharacterized protein</fullName>
    </submittedName>
</protein>
<name>A0AAD1SW08_PELCU</name>
<sequence>MAARRAHGKTMRAMMAEFSDTMQASMKTQIQIRTTELRKDIPDIGNRTSHLETKVDEFAV</sequence>
<proteinExistence type="predicted"/>
<evidence type="ECO:0000313" key="2">
    <source>
        <dbReference type="Proteomes" id="UP001295444"/>
    </source>
</evidence>
<dbReference type="EMBL" id="OW240919">
    <property type="protein sequence ID" value="CAH2311452.1"/>
    <property type="molecule type" value="Genomic_DNA"/>
</dbReference>
<keyword evidence="2" id="KW-1185">Reference proteome</keyword>
<evidence type="ECO:0000313" key="1">
    <source>
        <dbReference type="EMBL" id="CAH2311452.1"/>
    </source>
</evidence>
<accession>A0AAD1SW08</accession>
<dbReference type="AlphaFoldDB" id="A0AAD1SW08"/>
<organism evidence="1 2">
    <name type="scientific">Pelobates cultripes</name>
    <name type="common">Western spadefoot toad</name>
    <dbReference type="NCBI Taxonomy" id="61616"/>
    <lineage>
        <taxon>Eukaryota</taxon>
        <taxon>Metazoa</taxon>
        <taxon>Chordata</taxon>
        <taxon>Craniata</taxon>
        <taxon>Vertebrata</taxon>
        <taxon>Euteleostomi</taxon>
        <taxon>Amphibia</taxon>
        <taxon>Batrachia</taxon>
        <taxon>Anura</taxon>
        <taxon>Pelobatoidea</taxon>
        <taxon>Pelobatidae</taxon>
        <taxon>Pelobates</taxon>
    </lineage>
</organism>
<reference evidence="1" key="1">
    <citation type="submission" date="2022-03" db="EMBL/GenBank/DDBJ databases">
        <authorList>
            <person name="Alioto T."/>
            <person name="Alioto T."/>
            <person name="Gomez Garrido J."/>
        </authorList>
    </citation>
    <scope>NUCLEOTIDE SEQUENCE</scope>
</reference>
<dbReference type="Proteomes" id="UP001295444">
    <property type="component" value="Chromosome 08"/>
</dbReference>
<gene>
    <name evidence="1" type="ORF">PECUL_23A014232</name>
</gene>